<evidence type="ECO:0000259" key="3">
    <source>
        <dbReference type="PROSITE" id="PS50111"/>
    </source>
</evidence>
<sequence>MVLNTLSNTKNISNLKEELEETKLQRDLAYSIFDVLKSEGIFVVEDLETGIIVKSNAIGRKIIYDATGVNIIDGKTSMHDFHKTPKRSATKLSNLKPGDSMRNATVPAGDRIVGSSSNVIEIGGKKYYIGIFTDITSEVKEINHINKLRESLMSLYELIEYYSELGISLKMTSGMVELSKNGVINQKDFINSALQNSLNKLNEDLALFSSVVGNNEKVQEISKQIKIISINGSIEAARIGDEGKGFSVIANETREISELAGNLVQGSIKDLNKSIEKSKLEAEKIESNIGDLINDNTIQDELDTILSNVDKLLTNLSSKIGGMNTILHQLISDLRNFYHEKLEGLDLAISQIEIAKFEHLMFIIKFNNFILGQSDFEVSDHKSCNLGKFLYSGEIEPYMNNLSKNGTYQNLLSEHEEFHSMAKAIKDKIDKYSKSPDLDLLKEIYDYINTDLNAKKEGIIKHLSVLTDELK</sequence>
<protein>
    <submittedName>
        <fullName evidence="4">Methyl-accepting chemotaxis protein (MCP)</fullName>
    </submittedName>
</protein>
<dbReference type="InterPro" id="IPR004089">
    <property type="entry name" value="MCPsignal_dom"/>
</dbReference>
<proteinExistence type="predicted"/>
<dbReference type="EMBL" id="JAEDAM010000036">
    <property type="protein sequence ID" value="MBS8122064.1"/>
    <property type="molecule type" value="Genomic_DNA"/>
</dbReference>
<dbReference type="InterPro" id="IPR004090">
    <property type="entry name" value="Chemotax_Me-accpt_rcpt"/>
</dbReference>
<dbReference type="InterPro" id="IPR025991">
    <property type="entry name" value="Chemoreceptor_zinc-bind_dom"/>
</dbReference>
<keyword evidence="5" id="KW-1185">Reference proteome</keyword>
<organism evidence="4 5">
    <name type="scientific">Candidatus Vampirococcus lugosii</name>
    <dbReference type="NCBI Taxonomy" id="2789015"/>
    <lineage>
        <taxon>Bacteria</taxon>
        <taxon>Candidatus Absconditibacteriota</taxon>
        <taxon>Vampirococcus</taxon>
    </lineage>
</organism>
<dbReference type="Gene3D" id="1.10.287.950">
    <property type="entry name" value="Methyl-accepting chemotaxis protein"/>
    <property type="match status" value="1"/>
</dbReference>
<dbReference type="SUPFAM" id="SSF58104">
    <property type="entry name" value="Methyl-accepting chemotaxis protein (MCP) signaling domain"/>
    <property type="match status" value="1"/>
</dbReference>
<evidence type="ECO:0000313" key="4">
    <source>
        <dbReference type="EMBL" id="MBS8122064.1"/>
    </source>
</evidence>
<dbReference type="PRINTS" id="PR00260">
    <property type="entry name" value="CHEMTRNSDUCR"/>
</dbReference>
<feature type="domain" description="Methyl-accepting transducer" evidence="3">
    <location>
        <begin position="218"/>
        <end position="258"/>
    </location>
</feature>
<dbReference type="Pfam" id="PF00015">
    <property type="entry name" value="MCPsignal"/>
    <property type="match status" value="1"/>
</dbReference>
<accession>A0ABS5QM75</accession>
<keyword evidence="1" id="KW-0807">Transducer</keyword>
<dbReference type="PROSITE" id="PS50111">
    <property type="entry name" value="CHEMOTAXIS_TRANSDUC_2"/>
    <property type="match status" value="1"/>
</dbReference>
<dbReference type="RefSeq" id="WP_213349187.1">
    <property type="nucleotide sequence ID" value="NZ_JAEDAM010000036.1"/>
</dbReference>
<gene>
    <name evidence="4" type="ORF">VAMP_85n59</name>
</gene>
<evidence type="ECO:0000313" key="5">
    <source>
        <dbReference type="Proteomes" id="UP000680365"/>
    </source>
</evidence>
<feature type="coiled-coil region" evidence="2">
    <location>
        <begin position="268"/>
        <end position="295"/>
    </location>
</feature>
<comment type="caution">
    <text evidence="4">The sequence shown here is derived from an EMBL/GenBank/DDBJ whole genome shotgun (WGS) entry which is preliminary data.</text>
</comment>
<reference evidence="4 5" key="1">
    <citation type="journal article" date="2021" name="Nat. Commun.">
        <title>Reductive evolution and unique predatory mode in the CPR bacterium Vampirococcus lugosii.</title>
        <authorList>
            <person name="Moreira D."/>
            <person name="Zivanovic Y."/>
            <person name="Lopez-Archilla A.I."/>
            <person name="Iniesto M."/>
            <person name="Lopez-Garcia P."/>
        </authorList>
    </citation>
    <scope>NUCLEOTIDE SEQUENCE [LARGE SCALE GENOMIC DNA]</scope>
    <source>
        <strain evidence="4">Chiprana</strain>
    </source>
</reference>
<keyword evidence="2" id="KW-0175">Coiled coil</keyword>
<dbReference type="Proteomes" id="UP000680365">
    <property type="component" value="Unassembled WGS sequence"/>
</dbReference>
<evidence type="ECO:0000256" key="2">
    <source>
        <dbReference type="SAM" id="Coils"/>
    </source>
</evidence>
<evidence type="ECO:0000256" key="1">
    <source>
        <dbReference type="PROSITE-ProRule" id="PRU00284"/>
    </source>
</evidence>
<dbReference type="Gene3D" id="1.20.120.30">
    <property type="entry name" value="Aspartate receptor, ligand-binding domain"/>
    <property type="match status" value="1"/>
</dbReference>
<dbReference type="Pfam" id="PF13682">
    <property type="entry name" value="CZB"/>
    <property type="match status" value="1"/>
</dbReference>
<name>A0ABS5QM75_9BACT</name>